<reference evidence="1 2" key="1">
    <citation type="journal article" date="2024" name="Plant Biotechnol. J.">
        <title>Genome and CRISPR/Cas9 system of a widespread forest tree (Populus alba) in the world.</title>
        <authorList>
            <person name="Liu Y.J."/>
            <person name="Jiang P.F."/>
            <person name="Han X.M."/>
            <person name="Li X.Y."/>
            <person name="Wang H.M."/>
            <person name="Wang Y.J."/>
            <person name="Wang X.X."/>
            <person name="Zeng Q.Y."/>
        </authorList>
    </citation>
    <scope>NUCLEOTIDE SEQUENCE [LARGE SCALE GENOMIC DNA]</scope>
    <source>
        <strain evidence="2">cv. PAL-ZL1</strain>
    </source>
</reference>
<organism evidence="1 2">
    <name type="scientific">Populus alba</name>
    <name type="common">White poplar</name>
    <dbReference type="NCBI Taxonomy" id="43335"/>
    <lineage>
        <taxon>Eukaryota</taxon>
        <taxon>Viridiplantae</taxon>
        <taxon>Streptophyta</taxon>
        <taxon>Embryophyta</taxon>
        <taxon>Tracheophyta</taxon>
        <taxon>Spermatophyta</taxon>
        <taxon>Magnoliopsida</taxon>
        <taxon>eudicotyledons</taxon>
        <taxon>Gunneridae</taxon>
        <taxon>Pentapetalae</taxon>
        <taxon>rosids</taxon>
        <taxon>fabids</taxon>
        <taxon>Malpighiales</taxon>
        <taxon>Salicaceae</taxon>
        <taxon>Saliceae</taxon>
        <taxon>Populus</taxon>
    </lineage>
</organism>
<keyword evidence="2" id="KW-1185">Reference proteome</keyword>
<protein>
    <submittedName>
        <fullName evidence="1">Uncharacterized protein</fullName>
    </submittedName>
</protein>
<dbReference type="EMBL" id="RCHU02000004">
    <property type="protein sequence ID" value="KAL3596902.1"/>
    <property type="molecule type" value="Genomic_DNA"/>
</dbReference>
<comment type="caution">
    <text evidence="1">The sequence shown here is derived from an EMBL/GenBank/DDBJ whole genome shotgun (WGS) entry which is preliminary data.</text>
</comment>
<dbReference type="Proteomes" id="UP000309997">
    <property type="component" value="Unassembled WGS sequence"/>
</dbReference>
<proteinExistence type="predicted"/>
<accession>A0ACC4CH16</accession>
<evidence type="ECO:0000313" key="1">
    <source>
        <dbReference type="EMBL" id="KAL3596902.1"/>
    </source>
</evidence>
<gene>
    <name evidence="1" type="ORF">D5086_008539</name>
</gene>
<sequence length="127" mass="14267">MGAWVVACRRLIGKQFISETRDELHILKHLEIKGLTETRPQDLKKIPGSKRCIFLLKSLPSSKDSPNYFPSSHMGSELGYQVGAKFKNYNLRTFIRVYAVHSTTLERNGTGKSNEDPATITGSSKQI</sequence>
<name>A0ACC4CH16_POPAL</name>
<evidence type="ECO:0000313" key="2">
    <source>
        <dbReference type="Proteomes" id="UP000309997"/>
    </source>
</evidence>